<dbReference type="Gene3D" id="3.30.1950.10">
    <property type="entry name" value="wza like domain"/>
    <property type="match status" value="1"/>
</dbReference>
<evidence type="ECO:0000256" key="1">
    <source>
        <dbReference type="ARBA" id="ARBA00022729"/>
    </source>
</evidence>
<feature type="compositionally biased region" description="Basic and acidic residues" evidence="2">
    <location>
        <begin position="30"/>
        <end position="42"/>
    </location>
</feature>
<evidence type="ECO:0000313" key="7">
    <source>
        <dbReference type="EMBL" id="MUK47588.1"/>
    </source>
</evidence>
<dbReference type="RefSeq" id="WP_146864810.1">
    <property type="nucleotide sequence ID" value="NZ_BJTZ01000016.1"/>
</dbReference>
<keyword evidence="1 3" id="KW-0732">Signal</keyword>
<reference evidence="6 8" key="1">
    <citation type="submission" date="2019-07" db="EMBL/GenBank/DDBJ databases">
        <title>Whole genome shotgun sequence of Aliivibrio fischeri NBRC 101058.</title>
        <authorList>
            <person name="Hosoyama A."/>
            <person name="Uohara A."/>
            <person name="Ohji S."/>
            <person name="Ichikawa N."/>
        </authorList>
    </citation>
    <scope>NUCLEOTIDE SEQUENCE [LARGE SCALE GENOMIC DNA]</scope>
    <source>
        <strain evidence="6 8">NBRC 101058</strain>
    </source>
</reference>
<evidence type="ECO:0000256" key="2">
    <source>
        <dbReference type="SAM" id="MobiDB-lite"/>
    </source>
</evidence>
<organism evidence="6 8">
    <name type="scientific">Aliivibrio fischeri</name>
    <name type="common">Vibrio fischeri</name>
    <dbReference type="NCBI Taxonomy" id="668"/>
    <lineage>
        <taxon>Bacteria</taxon>
        <taxon>Pseudomonadati</taxon>
        <taxon>Pseudomonadota</taxon>
        <taxon>Gammaproteobacteria</taxon>
        <taxon>Vibrionales</taxon>
        <taxon>Vibrionaceae</taxon>
        <taxon>Aliivibrio</taxon>
    </lineage>
</organism>
<dbReference type="GO" id="GO:0015159">
    <property type="term" value="F:polysaccharide transmembrane transporter activity"/>
    <property type="evidence" value="ECO:0007669"/>
    <property type="project" value="InterPro"/>
</dbReference>
<evidence type="ECO:0000313" key="8">
    <source>
        <dbReference type="Proteomes" id="UP000321787"/>
    </source>
</evidence>
<dbReference type="Pfam" id="PF10531">
    <property type="entry name" value="SLBB"/>
    <property type="match status" value="1"/>
</dbReference>
<gene>
    <name evidence="6" type="ORF">AFI02nite_25240</name>
    <name evidence="7" type="ORF">GNP88_00085</name>
</gene>
<feature type="region of interest" description="Disordered" evidence="2">
    <location>
        <begin position="23"/>
        <end position="42"/>
    </location>
</feature>
<dbReference type="Proteomes" id="UP000321787">
    <property type="component" value="Unassembled WGS sequence"/>
</dbReference>
<dbReference type="EMBL" id="WOBN01000001">
    <property type="protein sequence ID" value="MUK47588.1"/>
    <property type="molecule type" value="Genomic_DNA"/>
</dbReference>
<dbReference type="Proteomes" id="UP000448038">
    <property type="component" value="Unassembled WGS sequence"/>
</dbReference>
<feature type="chain" id="PRO_5033844351" evidence="3">
    <location>
        <begin position="21"/>
        <end position="195"/>
    </location>
</feature>
<feature type="domain" description="Polysaccharide export protein N-terminal" evidence="4">
    <location>
        <begin position="45"/>
        <end position="117"/>
    </location>
</feature>
<dbReference type="PANTHER" id="PTHR33619:SF3">
    <property type="entry name" value="POLYSACCHARIDE EXPORT PROTEIN GFCE-RELATED"/>
    <property type="match status" value="1"/>
</dbReference>
<evidence type="ECO:0000256" key="3">
    <source>
        <dbReference type="SAM" id="SignalP"/>
    </source>
</evidence>
<dbReference type="InterPro" id="IPR019554">
    <property type="entry name" value="Soluble_ligand-bd"/>
</dbReference>
<dbReference type="InterPro" id="IPR049712">
    <property type="entry name" value="Poly_export"/>
</dbReference>
<sequence length="195" mass="21469">MKPLFISFCLFLSFVSNALASEAQDTPSDTQEKAKTEQSQPKEDLGYILGAGDTIQISVFKEPEMTTRLKIHRGGYVNFPYLGEIKLSGRTPTQIEEDIEARLADGYILQPMVTVSIEAFRKFFISGEVANPNGYEFQPGLTVEQAIAMAGGFTDRSDRDSINVRSAATNELIEDVAPTYPVGPGDVVIIEQSFF</sequence>
<protein>
    <submittedName>
        <fullName evidence="6">Capsular polysaccharide biosynthesis protein</fullName>
    </submittedName>
    <submittedName>
        <fullName evidence="7">Polysaccharide export protein</fullName>
    </submittedName>
</protein>
<dbReference type="EMBL" id="BJTZ01000016">
    <property type="protein sequence ID" value="GEK14488.1"/>
    <property type="molecule type" value="Genomic_DNA"/>
</dbReference>
<reference evidence="7 9" key="2">
    <citation type="submission" date="2019-11" db="EMBL/GenBank/DDBJ databases">
        <title>Using colonization assays and comparative genomics to discover symbiosis behaviors and factors in Vibrio fischeri.</title>
        <authorList>
            <person name="Bongrand C."/>
            <person name="Moriano-Gutierrez S."/>
            <person name="Arevalo P."/>
            <person name="Mcfall-Ngai M."/>
            <person name="Visick K."/>
            <person name="Polz M.F."/>
            <person name="Ruby E.G."/>
        </authorList>
    </citation>
    <scope>NUCLEOTIDE SEQUENCE [LARGE SCALE GENOMIC DNA]</scope>
    <source>
        <strain evidence="7">Emors.4.1</strain>
        <strain evidence="9">emors.4.1</strain>
    </source>
</reference>
<feature type="signal peptide" evidence="3">
    <location>
        <begin position="1"/>
        <end position="20"/>
    </location>
</feature>
<dbReference type="Pfam" id="PF02563">
    <property type="entry name" value="Poly_export"/>
    <property type="match status" value="1"/>
</dbReference>
<dbReference type="InterPro" id="IPR003715">
    <property type="entry name" value="Poly_export_N"/>
</dbReference>
<accession>A0A510UIM3</accession>
<evidence type="ECO:0000259" key="5">
    <source>
        <dbReference type="Pfam" id="PF10531"/>
    </source>
</evidence>
<proteinExistence type="predicted"/>
<name>A0A510UIM3_ALIFS</name>
<feature type="domain" description="Soluble ligand binding" evidence="5">
    <location>
        <begin position="122"/>
        <end position="166"/>
    </location>
</feature>
<evidence type="ECO:0000313" key="6">
    <source>
        <dbReference type="EMBL" id="GEK14488.1"/>
    </source>
</evidence>
<evidence type="ECO:0000259" key="4">
    <source>
        <dbReference type="Pfam" id="PF02563"/>
    </source>
</evidence>
<dbReference type="SUPFAM" id="SSF142984">
    <property type="entry name" value="Nqo1 middle domain-like"/>
    <property type="match status" value="1"/>
</dbReference>
<dbReference type="AlphaFoldDB" id="A0A510UIM3"/>
<comment type="caution">
    <text evidence="6">The sequence shown here is derived from an EMBL/GenBank/DDBJ whole genome shotgun (WGS) entry which is preliminary data.</text>
</comment>
<evidence type="ECO:0000313" key="9">
    <source>
        <dbReference type="Proteomes" id="UP000448038"/>
    </source>
</evidence>
<dbReference type="PANTHER" id="PTHR33619">
    <property type="entry name" value="POLYSACCHARIDE EXPORT PROTEIN GFCE-RELATED"/>
    <property type="match status" value="1"/>
</dbReference>